<dbReference type="EMBL" id="JACHJB010000002">
    <property type="protein sequence ID" value="MBB6349412.1"/>
    <property type="molecule type" value="Genomic_DNA"/>
</dbReference>
<evidence type="ECO:0000313" key="1">
    <source>
        <dbReference type="EMBL" id="MBB6349412.1"/>
    </source>
</evidence>
<accession>A0A7X0EYQ9</accession>
<organism evidence="1 2">
    <name type="scientific">Nonomuraea muscovyensis</name>
    <dbReference type="NCBI Taxonomy" id="1124761"/>
    <lineage>
        <taxon>Bacteria</taxon>
        <taxon>Bacillati</taxon>
        <taxon>Actinomycetota</taxon>
        <taxon>Actinomycetes</taxon>
        <taxon>Streptosporangiales</taxon>
        <taxon>Streptosporangiaceae</taxon>
        <taxon>Nonomuraea</taxon>
    </lineage>
</organism>
<name>A0A7X0EYQ9_9ACTN</name>
<sequence length="94" mass="10152">MVTIKVECPDDVAAEQRQEFADTVIGAAVDLLGAERAGVRLDVTELDRTELDRTGLDRTGLDGARLVTSLGTTEEDEARARREAAFWAAAWSGC</sequence>
<dbReference type="RefSeq" id="WP_185086984.1">
    <property type="nucleotide sequence ID" value="NZ_JACHJB010000002.1"/>
</dbReference>
<protein>
    <submittedName>
        <fullName evidence="1">Uncharacterized protein</fullName>
    </submittedName>
</protein>
<dbReference type="AlphaFoldDB" id="A0A7X0EYQ9"/>
<evidence type="ECO:0000313" key="2">
    <source>
        <dbReference type="Proteomes" id="UP000583800"/>
    </source>
</evidence>
<gene>
    <name evidence="1" type="ORF">FHU36_005957</name>
</gene>
<proteinExistence type="predicted"/>
<reference evidence="1 2" key="1">
    <citation type="submission" date="2020-08" db="EMBL/GenBank/DDBJ databases">
        <title>Sequencing the genomes of 1000 actinobacteria strains.</title>
        <authorList>
            <person name="Klenk H.-P."/>
        </authorList>
    </citation>
    <scope>NUCLEOTIDE SEQUENCE [LARGE SCALE GENOMIC DNA]</scope>
    <source>
        <strain evidence="1 2">DSM 45913</strain>
    </source>
</reference>
<dbReference type="Proteomes" id="UP000583800">
    <property type="component" value="Unassembled WGS sequence"/>
</dbReference>
<comment type="caution">
    <text evidence="1">The sequence shown here is derived from an EMBL/GenBank/DDBJ whole genome shotgun (WGS) entry which is preliminary data.</text>
</comment>
<keyword evidence="2" id="KW-1185">Reference proteome</keyword>